<keyword evidence="2" id="KW-1133">Transmembrane helix</keyword>
<protein>
    <submittedName>
        <fullName evidence="4">Uncharacterized protein</fullName>
    </submittedName>
</protein>
<dbReference type="GO" id="GO:0001402">
    <property type="term" value="P:signal transduction involved in filamentous growth"/>
    <property type="evidence" value="ECO:0007669"/>
    <property type="project" value="TreeGrafter"/>
</dbReference>
<feature type="compositionally biased region" description="Polar residues" evidence="1">
    <location>
        <begin position="812"/>
        <end position="822"/>
    </location>
</feature>
<comment type="caution">
    <text evidence="4">The sequence shown here is derived from an EMBL/GenBank/DDBJ whole genome shotgun (WGS) entry which is preliminary data.</text>
</comment>
<dbReference type="EMBL" id="JAFIMR010000045">
    <property type="protein sequence ID" value="KAI1856228.1"/>
    <property type="molecule type" value="Genomic_DNA"/>
</dbReference>
<feature type="signal peptide" evidence="3">
    <location>
        <begin position="1"/>
        <end position="19"/>
    </location>
</feature>
<feature type="compositionally biased region" description="Low complexity" evidence="1">
    <location>
        <begin position="494"/>
        <end position="508"/>
    </location>
</feature>
<feature type="compositionally biased region" description="Low complexity" evidence="1">
    <location>
        <begin position="44"/>
        <end position="60"/>
    </location>
</feature>
<sequence>MHHKLALATLVATAALANAVPDRPRIYFPRAVKRQLTNVNHTITAAPVPSESSSTASSTESTKRDPFSLSDFFNSLSSGRNGDTDTVGSDSTADSGSAVGTGDSAPIIVVPTLGLGDSSTTTDASTTTASDGTPAVDTDTPPLIALPTLGLGDTTTTTSAVASDATNGANSTATETGATTTAAEVTTTEATATATDAVSSTGIEILPTVTSSEGGGLGGVISTVLGVTSVLPGETNSTTTDITATQTGTDVTSATSAASESIPITTTDAVSVTATGDSPVPTTTSDGGLGGVISTVLGVTSVLSPETNTTVLPSTTAEETGAVPTTTASATESVDTNSGLLPTLTDILTSILDPTTTFPGTAPTASGSTIVDPTTTFPGTAPTTSASAGISDIITSLLPIVTPTTSSASVSVTAPPVDNGTESGSTTSLPPTVTGSVPITINTTTPDVSQSTAPTTLPTTISNTTVPEPTLSSSEAPTIPTTLPTTIANSTVPTTSSASQTESETTIAPTTTSDTVIVTSIPVTATITNSESWLPGTIIMQTSTSASTTASTTSTGIPTTLPKAITPFDTPPSQPPNTTPIQISFNYGLNYQFIAQNGMAAAQLFSLVPQAVAFDRGFSTDDVVMRSIVPYDTTAQLGYITSQAILYVPSANDTVRKIQLDHKIPSSPLYTNPNQLVFNMTSQINVAIDIIMGSTLEGSKTTATDGASPTSTNNNDPFGGGSDNQTSSQKGTTAAIAVGSAAVAAAYGAAMFLIARRFKRKRQAASTHQRSSSITSPSDMRQTGSPALMGGALLSRDFTAAGYGGTGGMRDSQGSGTHNSARTAFISAPVRTENSLGWT</sequence>
<evidence type="ECO:0000313" key="5">
    <source>
        <dbReference type="Proteomes" id="UP000829685"/>
    </source>
</evidence>
<feature type="region of interest" description="Disordered" evidence="1">
    <location>
        <begin position="804"/>
        <end position="823"/>
    </location>
</feature>
<keyword evidence="5" id="KW-1185">Reference proteome</keyword>
<dbReference type="PANTHER" id="PTHR35778">
    <property type="entry name" value="SIGNALING MUCIN HKR1-RELATED"/>
    <property type="match status" value="1"/>
</dbReference>
<proteinExistence type="predicted"/>
<dbReference type="OrthoDB" id="3366093at2759"/>
<feature type="compositionally biased region" description="Low complexity" evidence="1">
    <location>
        <begin position="406"/>
        <end position="417"/>
    </location>
</feature>
<feature type="region of interest" description="Disordered" evidence="1">
    <location>
        <begin position="317"/>
        <end position="337"/>
    </location>
</feature>
<dbReference type="GO" id="GO:0030427">
    <property type="term" value="C:site of polarized growth"/>
    <property type="evidence" value="ECO:0007669"/>
    <property type="project" value="TreeGrafter"/>
</dbReference>
<keyword evidence="3" id="KW-0732">Signal</keyword>
<feature type="compositionally biased region" description="Polar residues" evidence="1">
    <location>
        <begin position="79"/>
        <end position="95"/>
    </location>
</feature>
<dbReference type="GO" id="GO:0005034">
    <property type="term" value="F:osmosensor activity"/>
    <property type="evidence" value="ECO:0007669"/>
    <property type="project" value="InterPro"/>
</dbReference>
<keyword evidence="2" id="KW-0812">Transmembrane</keyword>
<evidence type="ECO:0000256" key="2">
    <source>
        <dbReference type="SAM" id="Phobius"/>
    </source>
</evidence>
<dbReference type="GO" id="GO:0030010">
    <property type="term" value="P:establishment of cell polarity"/>
    <property type="evidence" value="ECO:0007669"/>
    <property type="project" value="TreeGrafter"/>
</dbReference>
<feature type="region of interest" description="Disordered" evidence="1">
    <location>
        <begin position="763"/>
        <end position="788"/>
    </location>
</feature>
<dbReference type="GO" id="GO:0005886">
    <property type="term" value="C:plasma membrane"/>
    <property type="evidence" value="ECO:0007669"/>
    <property type="project" value="InterPro"/>
</dbReference>
<dbReference type="Proteomes" id="UP000829685">
    <property type="component" value="Unassembled WGS sequence"/>
</dbReference>
<feature type="compositionally biased region" description="Polar residues" evidence="1">
    <location>
        <begin position="699"/>
        <end position="716"/>
    </location>
</feature>
<reference evidence="4" key="1">
    <citation type="submission" date="2021-03" db="EMBL/GenBank/DDBJ databases">
        <title>Revisited historic fungal species revealed as producer of novel bioactive compounds through whole genome sequencing and comparative genomics.</title>
        <authorList>
            <person name="Vignolle G.A."/>
            <person name="Hochenegger N."/>
            <person name="Mach R.L."/>
            <person name="Mach-Aigner A.R."/>
            <person name="Javad Rahimi M."/>
            <person name="Salim K.A."/>
            <person name="Chan C.M."/>
            <person name="Lim L.B.L."/>
            <person name="Cai F."/>
            <person name="Druzhinina I.S."/>
            <person name="U'Ren J.M."/>
            <person name="Derntl C."/>
        </authorList>
    </citation>
    <scope>NUCLEOTIDE SEQUENCE</scope>
    <source>
        <strain evidence="4">TUCIM 5799</strain>
    </source>
</reference>
<accession>A0A9P9WC07</accession>
<feature type="compositionally biased region" description="Low complexity" evidence="1">
    <location>
        <begin position="477"/>
        <end position="487"/>
    </location>
</feature>
<dbReference type="GO" id="GO:0009986">
    <property type="term" value="C:cell surface"/>
    <property type="evidence" value="ECO:0007669"/>
    <property type="project" value="TreeGrafter"/>
</dbReference>
<dbReference type="GO" id="GO:0007232">
    <property type="term" value="P:osmosensory signaling pathway via Sho1 osmosensor"/>
    <property type="evidence" value="ECO:0007669"/>
    <property type="project" value="InterPro"/>
</dbReference>
<feature type="transmembrane region" description="Helical" evidence="2">
    <location>
        <begin position="734"/>
        <end position="755"/>
    </location>
</feature>
<dbReference type="InterPro" id="IPR039295">
    <property type="entry name" value="MSB2"/>
</dbReference>
<dbReference type="GO" id="GO:0006972">
    <property type="term" value="P:hyperosmotic response"/>
    <property type="evidence" value="ECO:0007669"/>
    <property type="project" value="TreeGrafter"/>
</dbReference>
<organism evidence="4 5">
    <name type="scientific">Neoarthrinium moseri</name>
    <dbReference type="NCBI Taxonomy" id="1658444"/>
    <lineage>
        <taxon>Eukaryota</taxon>
        <taxon>Fungi</taxon>
        <taxon>Dikarya</taxon>
        <taxon>Ascomycota</taxon>
        <taxon>Pezizomycotina</taxon>
        <taxon>Sordariomycetes</taxon>
        <taxon>Xylariomycetidae</taxon>
        <taxon>Amphisphaeriales</taxon>
        <taxon>Apiosporaceae</taxon>
        <taxon>Neoarthrinium</taxon>
    </lineage>
</organism>
<feature type="region of interest" description="Disordered" evidence="1">
    <location>
        <begin position="160"/>
        <end position="180"/>
    </location>
</feature>
<name>A0A9P9WC07_9PEZI</name>
<feature type="compositionally biased region" description="Polar residues" evidence="1">
    <location>
        <begin position="764"/>
        <end position="785"/>
    </location>
</feature>
<dbReference type="PANTHER" id="PTHR35778:SF1">
    <property type="entry name" value="SIGNALING MUCIN HKR1-RELATED"/>
    <property type="match status" value="1"/>
</dbReference>
<feature type="region of interest" description="Disordered" evidence="1">
    <location>
        <begin position="699"/>
        <end position="729"/>
    </location>
</feature>
<keyword evidence="2" id="KW-0472">Membrane</keyword>
<evidence type="ECO:0000256" key="3">
    <source>
        <dbReference type="SAM" id="SignalP"/>
    </source>
</evidence>
<evidence type="ECO:0000313" key="4">
    <source>
        <dbReference type="EMBL" id="KAI1856228.1"/>
    </source>
</evidence>
<feature type="compositionally biased region" description="Polar residues" evidence="1">
    <location>
        <begin position="420"/>
        <end position="448"/>
    </location>
</feature>
<dbReference type="GO" id="GO:0031505">
    <property type="term" value="P:fungal-type cell wall organization"/>
    <property type="evidence" value="ECO:0007669"/>
    <property type="project" value="TreeGrafter"/>
</dbReference>
<dbReference type="GO" id="GO:0005576">
    <property type="term" value="C:extracellular region"/>
    <property type="evidence" value="ECO:0007669"/>
    <property type="project" value="TreeGrafter"/>
</dbReference>
<feature type="compositionally biased region" description="Low complexity" evidence="1">
    <location>
        <begin position="449"/>
        <end position="467"/>
    </location>
</feature>
<dbReference type="AlphaFoldDB" id="A0A9P9WC07"/>
<gene>
    <name evidence="4" type="ORF">JX265_011740</name>
</gene>
<feature type="region of interest" description="Disordered" evidence="1">
    <location>
        <begin position="43"/>
        <end position="142"/>
    </location>
</feature>
<feature type="chain" id="PRO_5040130229" evidence="3">
    <location>
        <begin position="20"/>
        <end position="839"/>
    </location>
</feature>
<evidence type="ECO:0000256" key="1">
    <source>
        <dbReference type="SAM" id="MobiDB-lite"/>
    </source>
</evidence>
<feature type="region of interest" description="Disordered" evidence="1">
    <location>
        <begin position="406"/>
        <end position="508"/>
    </location>
</feature>
<feature type="compositionally biased region" description="Low complexity" evidence="1">
    <location>
        <begin position="67"/>
        <end position="78"/>
    </location>
</feature>
<feature type="compositionally biased region" description="Low complexity" evidence="1">
    <location>
        <begin position="116"/>
        <end position="133"/>
    </location>
</feature>